<proteinExistence type="predicted"/>
<dbReference type="EMBL" id="MU266636">
    <property type="protein sequence ID" value="KAH7919713.1"/>
    <property type="molecule type" value="Genomic_DNA"/>
</dbReference>
<evidence type="ECO:0000313" key="2">
    <source>
        <dbReference type="Proteomes" id="UP000790709"/>
    </source>
</evidence>
<name>A0ACB8B3H3_9AGAM</name>
<evidence type="ECO:0000313" key="1">
    <source>
        <dbReference type="EMBL" id="KAH7919713.1"/>
    </source>
</evidence>
<keyword evidence="2" id="KW-1185">Reference proteome</keyword>
<dbReference type="Proteomes" id="UP000790709">
    <property type="component" value="Unassembled WGS sequence"/>
</dbReference>
<organism evidence="1 2">
    <name type="scientific">Leucogyrophana mollusca</name>
    <dbReference type="NCBI Taxonomy" id="85980"/>
    <lineage>
        <taxon>Eukaryota</taxon>
        <taxon>Fungi</taxon>
        <taxon>Dikarya</taxon>
        <taxon>Basidiomycota</taxon>
        <taxon>Agaricomycotina</taxon>
        <taxon>Agaricomycetes</taxon>
        <taxon>Agaricomycetidae</taxon>
        <taxon>Boletales</taxon>
        <taxon>Boletales incertae sedis</taxon>
        <taxon>Leucogyrophana</taxon>
    </lineage>
</organism>
<gene>
    <name evidence="1" type="ORF">BV22DRAFT_1022500</name>
</gene>
<comment type="caution">
    <text evidence="1">The sequence shown here is derived from an EMBL/GenBank/DDBJ whole genome shotgun (WGS) entry which is preliminary data.</text>
</comment>
<reference evidence="1" key="1">
    <citation type="journal article" date="2021" name="New Phytol.">
        <title>Evolutionary innovations through gain and loss of genes in the ectomycorrhizal Boletales.</title>
        <authorList>
            <person name="Wu G."/>
            <person name="Miyauchi S."/>
            <person name="Morin E."/>
            <person name="Kuo A."/>
            <person name="Drula E."/>
            <person name="Varga T."/>
            <person name="Kohler A."/>
            <person name="Feng B."/>
            <person name="Cao Y."/>
            <person name="Lipzen A."/>
            <person name="Daum C."/>
            <person name="Hundley H."/>
            <person name="Pangilinan J."/>
            <person name="Johnson J."/>
            <person name="Barry K."/>
            <person name="LaButti K."/>
            <person name="Ng V."/>
            <person name="Ahrendt S."/>
            <person name="Min B."/>
            <person name="Choi I.G."/>
            <person name="Park H."/>
            <person name="Plett J.M."/>
            <person name="Magnuson J."/>
            <person name="Spatafora J.W."/>
            <person name="Nagy L.G."/>
            <person name="Henrissat B."/>
            <person name="Grigoriev I.V."/>
            <person name="Yang Z.L."/>
            <person name="Xu J."/>
            <person name="Martin F.M."/>
        </authorList>
    </citation>
    <scope>NUCLEOTIDE SEQUENCE</scope>
    <source>
        <strain evidence="1">KUC20120723A-06</strain>
    </source>
</reference>
<sequence>MICDAVLVGTKVVLVPYRAEHVEKYHQWMSNPLLRELTASDPLALEEEYEMPSAWHKTSVDFIYTELTFIILVRAAGRDVSSFSMAGDVNLFLKGNPGDEDPEAEAEIMIAAPVYRRQGFAYEALRLMLSYVTASSADFGQFESLEDNPPPPSPIAIKPTCLVVRISQSNTPSISLFERLGFSVVKVVGV</sequence>
<protein>
    <submittedName>
        <fullName evidence="1">Uncharacterized protein</fullName>
    </submittedName>
</protein>
<accession>A0ACB8B3H3</accession>